<comment type="caution">
    <text evidence="2">The sequence shown here is derived from an EMBL/GenBank/DDBJ whole genome shotgun (WGS) entry which is preliminary data.</text>
</comment>
<feature type="region of interest" description="Disordered" evidence="1">
    <location>
        <begin position="1"/>
        <end position="20"/>
    </location>
</feature>
<keyword evidence="3" id="KW-1185">Reference proteome</keyword>
<dbReference type="Proteomes" id="UP001283361">
    <property type="component" value="Unassembled WGS sequence"/>
</dbReference>
<dbReference type="EMBL" id="JAWDGP010002514">
    <property type="protein sequence ID" value="KAK3782322.1"/>
    <property type="molecule type" value="Genomic_DNA"/>
</dbReference>
<dbReference type="AlphaFoldDB" id="A0AAE1A8Y0"/>
<evidence type="ECO:0000313" key="2">
    <source>
        <dbReference type="EMBL" id="KAK3782322.1"/>
    </source>
</evidence>
<accession>A0AAE1A8Y0</accession>
<name>A0AAE1A8Y0_9GAST</name>
<organism evidence="2 3">
    <name type="scientific">Elysia crispata</name>
    <name type="common">lettuce slug</name>
    <dbReference type="NCBI Taxonomy" id="231223"/>
    <lineage>
        <taxon>Eukaryota</taxon>
        <taxon>Metazoa</taxon>
        <taxon>Spiralia</taxon>
        <taxon>Lophotrochozoa</taxon>
        <taxon>Mollusca</taxon>
        <taxon>Gastropoda</taxon>
        <taxon>Heterobranchia</taxon>
        <taxon>Euthyneura</taxon>
        <taxon>Panpulmonata</taxon>
        <taxon>Sacoglossa</taxon>
        <taxon>Placobranchoidea</taxon>
        <taxon>Plakobranchidae</taxon>
        <taxon>Elysia</taxon>
    </lineage>
</organism>
<sequence>MEERTIIEPGSQEGWAKGRSGRSVLNSQTLMRLGGSLQRHVAAAHLVMAPVFEEDLCCDIIILGCPETSSVTFPREILGFL</sequence>
<reference evidence="2" key="1">
    <citation type="journal article" date="2023" name="G3 (Bethesda)">
        <title>A reference genome for the long-term kleptoplast-retaining sea slug Elysia crispata morphotype clarki.</title>
        <authorList>
            <person name="Eastman K.E."/>
            <person name="Pendleton A.L."/>
            <person name="Shaikh M.A."/>
            <person name="Suttiyut T."/>
            <person name="Ogas R."/>
            <person name="Tomko P."/>
            <person name="Gavelis G."/>
            <person name="Widhalm J.R."/>
            <person name="Wisecaver J.H."/>
        </authorList>
    </citation>
    <scope>NUCLEOTIDE SEQUENCE</scope>
    <source>
        <strain evidence="2">ECLA1</strain>
    </source>
</reference>
<protein>
    <submittedName>
        <fullName evidence="2">Uncharacterized protein</fullName>
    </submittedName>
</protein>
<gene>
    <name evidence="2" type="ORF">RRG08_027870</name>
</gene>
<evidence type="ECO:0000313" key="3">
    <source>
        <dbReference type="Proteomes" id="UP001283361"/>
    </source>
</evidence>
<proteinExistence type="predicted"/>
<evidence type="ECO:0000256" key="1">
    <source>
        <dbReference type="SAM" id="MobiDB-lite"/>
    </source>
</evidence>